<evidence type="ECO:0000256" key="3">
    <source>
        <dbReference type="ARBA" id="ARBA00023242"/>
    </source>
</evidence>
<dbReference type="EMBL" id="JTDY01003369">
    <property type="protein sequence ID" value="KOB69663.1"/>
    <property type="molecule type" value="Genomic_DNA"/>
</dbReference>
<dbReference type="InterPro" id="IPR038867">
    <property type="entry name" value="WAC"/>
</dbReference>
<feature type="region of interest" description="Disordered" evidence="4">
    <location>
        <begin position="1"/>
        <end position="158"/>
    </location>
</feature>
<gene>
    <name evidence="6" type="ORF">OBRU01_16748</name>
</gene>
<dbReference type="STRING" id="104452.A0A0L7L2G2"/>
<dbReference type="GO" id="GO:0000993">
    <property type="term" value="F:RNA polymerase II complex binding"/>
    <property type="evidence" value="ECO:0007669"/>
    <property type="project" value="TreeGrafter"/>
</dbReference>
<dbReference type="SUPFAM" id="SSF51045">
    <property type="entry name" value="WW domain"/>
    <property type="match status" value="1"/>
</dbReference>
<dbReference type="PROSITE" id="PS50020">
    <property type="entry name" value="WW_DOMAIN_2"/>
    <property type="match status" value="1"/>
</dbReference>
<feature type="compositionally biased region" description="Basic and acidic residues" evidence="4">
    <location>
        <begin position="77"/>
        <end position="124"/>
    </location>
</feature>
<dbReference type="PANTHER" id="PTHR15911">
    <property type="entry name" value="WW DOMAIN-CONTAINING ADAPTER PROTEIN WITH COILED-COIL"/>
    <property type="match status" value="1"/>
</dbReference>
<dbReference type="PANTHER" id="PTHR15911:SF6">
    <property type="entry name" value="WW DOMAIN-CONTAINING ADAPTER PROTEIN WITH COILED-COIL"/>
    <property type="match status" value="1"/>
</dbReference>
<organism evidence="6 7">
    <name type="scientific">Operophtera brumata</name>
    <name type="common">Winter moth</name>
    <name type="synonym">Phalaena brumata</name>
    <dbReference type="NCBI Taxonomy" id="104452"/>
    <lineage>
        <taxon>Eukaryota</taxon>
        <taxon>Metazoa</taxon>
        <taxon>Ecdysozoa</taxon>
        <taxon>Arthropoda</taxon>
        <taxon>Hexapoda</taxon>
        <taxon>Insecta</taxon>
        <taxon>Pterygota</taxon>
        <taxon>Neoptera</taxon>
        <taxon>Endopterygota</taxon>
        <taxon>Lepidoptera</taxon>
        <taxon>Glossata</taxon>
        <taxon>Ditrysia</taxon>
        <taxon>Geometroidea</taxon>
        <taxon>Geometridae</taxon>
        <taxon>Larentiinae</taxon>
        <taxon>Operophtera</taxon>
    </lineage>
</organism>
<keyword evidence="7" id="KW-1185">Reference proteome</keyword>
<feature type="compositionally biased region" description="Polar residues" evidence="4">
    <location>
        <begin position="222"/>
        <end position="233"/>
    </location>
</feature>
<keyword evidence="2" id="KW-0156">Chromatin regulator</keyword>
<dbReference type="GO" id="GO:0005634">
    <property type="term" value="C:nucleus"/>
    <property type="evidence" value="ECO:0007669"/>
    <property type="project" value="UniProtKB-SubCell"/>
</dbReference>
<evidence type="ECO:0000256" key="1">
    <source>
        <dbReference type="ARBA" id="ARBA00004123"/>
    </source>
</evidence>
<feature type="domain" description="WW" evidence="5">
    <location>
        <begin position="157"/>
        <end position="184"/>
    </location>
</feature>
<dbReference type="PROSITE" id="PS01159">
    <property type="entry name" value="WW_DOMAIN_1"/>
    <property type="match status" value="1"/>
</dbReference>
<dbReference type="GO" id="GO:0006325">
    <property type="term" value="P:chromatin organization"/>
    <property type="evidence" value="ECO:0007669"/>
    <property type="project" value="UniProtKB-KW"/>
</dbReference>
<feature type="compositionally biased region" description="Low complexity" evidence="4">
    <location>
        <begin position="39"/>
        <end position="51"/>
    </location>
</feature>
<evidence type="ECO:0000313" key="6">
    <source>
        <dbReference type="EMBL" id="KOB69663.1"/>
    </source>
</evidence>
<comment type="subcellular location">
    <subcellularLocation>
        <location evidence="1">Nucleus</location>
    </subcellularLocation>
</comment>
<reference evidence="6 7" key="1">
    <citation type="journal article" date="2015" name="Genome Biol. Evol.">
        <title>The genome of winter moth (Operophtera brumata) provides a genomic perspective on sexual dimorphism and phenology.</title>
        <authorList>
            <person name="Derks M.F."/>
            <person name="Smit S."/>
            <person name="Salis L."/>
            <person name="Schijlen E."/>
            <person name="Bossers A."/>
            <person name="Mateman C."/>
            <person name="Pijl A.S."/>
            <person name="de Ridder D."/>
            <person name="Groenen M.A."/>
            <person name="Visser M.E."/>
            <person name="Megens H.J."/>
        </authorList>
    </citation>
    <scope>NUCLEOTIDE SEQUENCE [LARGE SCALE GENOMIC DNA]</scope>
    <source>
        <strain evidence="6">WM2013NL</strain>
        <tissue evidence="6">Head and thorax</tissue>
    </source>
</reference>
<evidence type="ECO:0000256" key="2">
    <source>
        <dbReference type="ARBA" id="ARBA00022853"/>
    </source>
</evidence>
<evidence type="ECO:0000259" key="5">
    <source>
        <dbReference type="PROSITE" id="PS50020"/>
    </source>
</evidence>
<dbReference type="CDD" id="cd00201">
    <property type="entry name" value="WW"/>
    <property type="match status" value="1"/>
</dbReference>
<dbReference type="SMART" id="SM00456">
    <property type="entry name" value="WW"/>
    <property type="match status" value="1"/>
</dbReference>
<feature type="compositionally biased region" description="Polar residues" evidence="4">
    <location>
        <begin position="20"/>
        <end position="38"/>
    </location>
</feature>
<keyword evidence="3" id="KW-0539">Nucleus</keyword>
<dbReference type="AlphaFoldDB" id="A0A0L7L2G2"/>
<feature type="region of interest" description="Disordered" evidence="4">
    <location>
        <begin position="186"/>
        <end position="313"/>
    </location>
</feature>
<dbReference type="Gene3D" id="2.20.70.10">
    <property type="match status" value="1"/>
</dbReference>
<dbReference type="GO" id="GO:0010506">
    <property type="term" value="P:regulation of autophagy"/>
    <property type="evidence" value="ECO:0007669"/>
    <property type="project" value="TreeGrafter"/>
</dbReference>
<sequence length="313" mass="35489">MANFCVQKYNSKNERRATNDYGSSDNRYTPLRSPNGNVSSHGHGTHTGQSSHGHHHYGHMADDRGYATPRNSYLQKSSEKERDRDYKSSRNKYTESARSPKERTKETERERSNHERNASQEKKSSRSGGMNPSSSSRSSKYDKRTAPGTSVPPGHEWSEHISSHGKVYYYNCLTEVSQWDKPRDFDLRRTSSKDSSYSSRSNREKRSRSRSDRREAEKPSKRSNNASDRYWNSSRDEEIHDRTRPKHTAGTHDGKEGQSMQDMDISPDRSTPISEMSYGAREALGNAAGASTRNNAEGNAVPPIVVLDNSHQP</sequence>
<feature type="non-terminal residue" evidence="6">
    <location>
        <position position="313"/>
    </location>
</feature>
<dbReference type="InterPro" id="IPR036020">
    <property type="entry name" value="WW_dom_sf"/>
</dbReference>
<dbReference type="GO" id="GO:0003682">
    <property type="term" value="F:chromatin binding"/>
    <property type="evidence" value="ECO:0007669"/>
    <property type="project" value="TreeGrafter"/>
</dbReference>
<dbReference type="Pfam" id="PF00397">
    <property type="entry name" value="WW"/>
    <property type="match status" value="1"/>
</dbReference>
<name>A0A0L7L2G2_OPEBR</name>
<comment type="caution">
    <text evidence="6">The sequence shown here is derived from an EMBL/GenBank/DDBJ whole genome shotgun (WGS) entry which is preliminary data.</text>
</comment>
<evidence type="ECO:0000313" key="7">
    <source>
        <dbReference type="Proteomes" id="UP000037510"/>
    </source>
</evidence>
<feature type="compositionally biased region" description="Low complexity" evidence="4">
    <location>
        <begin position="126"/>
        <end position="138"/>
    </location>
</feature>
<feature type="compositionally biased region" description="Basic and acidic residues" evidence="4">
    <location>
        <begin position="201"/>
        <end position="220"/>
    </location>
</feature>
<dbReference type="Proteomes" id="UP000037510">
    <property type="component" value="Unassembled WGS sequence"/>
</dbReference>
<protein>
    <submittedName>
        <fullName evidence="6">WW domain-containing adapter protein with coiled-coil</fullName>
    </submittedName>
</protein>
<evidence type="ECO:0000256" key="4">
    <source>
        <dbReference type="SAM" id="MobiDB-lite"/>
    </source>
</evidence>
<proteinExistence type="predicted"/>
<dbReference type="GO" id="GO:1904263">
    <property type="term" value="P:positive regulation of TORC1 signaling"/>
    <property type="evidence" value="ECO:0007669"/>
    <property type="project" value="TreeGrafter"/>
</dbReference>
<accession>A0A0L7L2G2</accession>
<dbReference type="InterPro" id="IPR001202">
    <property type="entry name" value="WW_dom"/>
</dbReference>